<dbReference type="Proteomes" id="UP000276178">
    <property type="component" value="Unassembled WGS sequence"/>
</dbReference>
<comment type="caution">
    <text evidence="10">The sequence shown here is derived from an EMBL/GenBank/DDBJ whole genome shotgun (WGS) entry which is preliminary data.</text>
</comment>
<dbReference type="Gene3D" id="3.30.70.120">
    <property type="match status" value="1"/>
</dbReference>
<feature type="domain" description="DUF2179" evidence="7">
    <location>
        <begin position="107"/>
        <end position="159"/>
    </location>
</feature>
<dbReference type="EMBL" id="RHHN01000039">
    <property type="protein sequence ID" value="RNB54485.1"/>
    <property type="molecule type" value="Genomic_DNA"/>
</dbReference>
<evidence type="ECO:0000256" key="1">
    <source>
        <dbReference type="ARBA" id="ARBA00004651"/>
    </source>
</evidence>
<dbReference type="InterPro" id="IPR015867">
    <property type="entry name" value="N-reg_PII/ATP_PRibTrfase_C"/>
</dbReference>
<dbReference type="Proteomes" id="UP000317180">
    <property type="component" value="Unassembled WGS sequence"/>
</dbReference>
<dbReference type="AlphaFoldDB" id="A0A3M8AV49"/>
<evidence type="ECO:0000256" key="6">
    <source>
        <dbReference type="SAM" id="Phobius"/>
    </source>
</evidence>
<evidence type="ECO:0000313" key="9">
    <source>
        <dbReference type="EMBL" id="GED27898.1"/>
    </source>
</evidence>
<evidence type="ECO:0000313" key="10">
    <source>
        <dbReference type="EMBL" id="RNB54485.1"/>
    </source>
</evidence>
<feature type="domain" description="DUF5698" evidence="8">
    <location>
        <begin position="19"/>
        <end position="75"/>
    </location>
</feature>
<evidence type="ECO:0000256" key="3">
    <source>
        <dbReference type="ARBA" id="ARBA00022692"/>
    </source>
</evidence>
<dbReference type="PANTHER" id="PTHR40060">
    <property type="entry name" value="UPF0316 PROTEIN YEBE"/>
    <property type="match status" value="1"/>
</dbReference>
<accession>A0A3M8AV49</accession>
<feature type="transmembrane region" description="Helical" evidence="6">
    <location>
        <begin position="6"/>
        <end position="23"/>
    </location>
</feature>
<keyword evidence="3 6" id="KW-0812">Transmembrane</keyword>
<keyword evidence="12" id="KW-1185">Reference proteome</keyword>
<dbReference type="NCBIfam" id="NF003194">
    <property type="entry name" value="PRK04164.1-5"/>
    <property type="match status" value="1"/>
</dbReference>
<proteinExistence type="predicted"/>
<feature type="transmembrane region" description="Helical" evidence="6">
    <location>
        <begin position="57"/>
        <end position="77"/>
    </location>
</feature>
<dbReference type="PANTHER" id="PTHR40060:SF1">
    <property type="entry name" value="UPF0316 PROTEIN YEBE"/>
    <property type="match status" value="1"/>
</dbReference>
<reference evidence="9 12" key="2">
    <citation type="submission" date="2019-06" db="EMBL/GenBank/DDBJ databases">
        <title>Whole genome shotgun sequence of Brevibacillus agri NBRC 15538.</title>
        <authorList>
            <person name="Hosoyama A."/>
            <person name="Uohara A."/>
            <person name="Ohji S."/>
            <person name="Ichikawa N."/>
        </authorList>
    </citation>
    <scope>NUCLEOTIDE SEQUENCE [LARGE SCALE GENOMIC DNA]</scope>
    <source>
        <strain evidence="9 12">NBRC 15538</strain>
    </source>
</reference>
<protein>
    <submittedName>
        <fullName evidence="10">DUF2179 domain-containing protein</fullName>
    </submittedName>
    <submittedName>
        <fullName evidence="9">UPF0316 protein YebE</fullName>
    </submittedName>
</protein>
<keyword evidence="2" id="KW-1003">Cell membrane</keyword>
<feature type="transmembrane region" description="Helical" evidence="6">
    <location>
        <begin position="30"/>
        <end position="51"/>
    </location>
</feature>
<dbReference type="InterPro" id="IPR044035">
    <property type="entry name" value="DUF5698"/>
</dbReference>
<evidence type="ECO:0000256" key="2">
    <source>
        <dbReference type="ARBA" id="ARBA00022475"/>
    </source>
</evidence>
<dbReference type="EMBL" id="BJOD01000053">
    <property type="protein sequence ID" value="GED27898.1"/>
    <property type="molecule type" value="Genomic_DNA"/>
</dbReference>
<evidence type="ECO:0000313" key="12">
    <source>
        <dbReference type="Proteomes" id="UP000317180"/>
    </source>
</evidence>
<name>A0A3M8AV49_9BACL</name>
<dbReference type="CDD" id="cd16381">
    <property type="entry name" value="YitT_C_like_1"/>
    <property type="match status" value="1"/>
</dbReference>
<comment type="subcellular location">
    <subcellularLocation>
        <location evidence="1">Cell membrane</location>
        <topology evidence="1">Multi-pass membrane protein</topology>
    </subcellularLocation>
</comment>
<dbReference type="InterPro" id="IPR022930">
    <property type="entry name" value="UPF0316"/>
</dbReference>
<organism evidence="10 11">
    <name type="scientific">Brevibacillus agri</name>
    <dbReference type="NCBI Taxonomy" id="51101"/>
    <lineage>
        <taxon>Bacteria</taxon>
        <taxon>Bacillati</taxon>
        <taxon>Bacillota</taxon>
        <taxon>Bacilli</taxon>
        <taxon>Bacillales</taxon>
        <taxon>Paenibacillaceae</taxon>
        <taxon>Brevibacillus</taxon>
    </lineage>
</organism>
<dbReference type="InterPro" id="IPR019264">
    <property type="entry name" value="DUF2179"/>
</dbReference>
<dbReference type="GeneID" id="82810280"/>
<dbReference type="Pfam" id="PF10035">
    <property type="entry name" value="DUF2179"/>
    <property type="match status" value="1"/>
</dbReference>
<dbReference type="RefSeq" id="WP_005827420.1">
    <property type="nucleotide sequence ID" value="NZ_BJOD01000053.1"/>
</dbReference>
<evidence type="ECO:0000259" key="8">
    <source>
        <dbReference type="Pfam" id="PF18955"/>
    </source>
</evidence>
<evidence type="ECO:0000259" key="7">
    <source>
        <dbReference type="Pfam" id="PF10035"/>
    </source>
</evidence>
<evidence type="ECO:0000256" key="4">
    <source>
        <dbReference type="ARBA" id="ARBA00022989"/>
    </source>
</evidence>
<dbReference type="Pfam" id="PF18955">
    <property type="entry name" value="DUF5698"/>
    <property type="match status" value="1"/>
</dbReference>
<keyword evidence="5 6" id="KW-0472">Membrane</keyword>
<gene>
    <name evidence="9" type="primary">yebE</name>
    <name evidence="9" type="ORF">BAG01nite_40000</name>
    <name evidence="10" type="ORF">EB820_13780</name>
</gene>
<keyword evidence="4 6" id="KW-1133">Transmembrane helix</keyword>
<reference evidence="10 11" key="1">
    <citation type="submission" date="2018-10" db="EMBL/GenBank/DDBJ databases">
        <title>Phylogenomics of Brevibacillus.</title>
        <authorList>
            <person name="Dunlap C."/>
        </authorList>
    </citation>
    <scope>NUCLEOTIDE SEQUENCE [LARGE SCALE GENOMIC DNA]</scope>
    <source>
        <strain evidence="10 11">NRRL NRS 1219</strain>
    </source>
</reference>
<evidence type="ECO:0000313" key="11">
    <source>
        <dbReference type="Proteomes" id="UP000276178"/>
    </source>
</evidence>
<dbReference type="OrthoDB" id="48231at2"/>
<dbReference type="GO" id="GO:0005886">
    <property type="term" value="C:plasma membrane"/>
    <property type="evidence" value="ECO:0007669"/>
    <property type="project" value="UniProtKB-SubCell"/>
</dbReference>
<sequence>MIYVTIALIQIIYVALNSLRVVLMIKGRNYAAASLCTVEIFVYLSGLSIVLNYMDSFWGIFTYCLSYGVGTLLGMYIEQKIALGYMTLQVITANEAELTSVLKEKGYGVTKWHGSGLYGTRMIFLILAKRKNYLDAIKTIQQIDPGAFIISSEPKTFVGGFTPGKLN</sequence>
<evidence type="ECO:0000256" key="5">
    <source>
        <dbReference type="ARBA" id="ARBA00023136"/>
    </source>
</evidence>